<dbReference type="RefSeq" id="WP_353648056.1">
    <property type="nucleotide sequence ID" value="NZ_CP159218.1"/>
</dbReference>
<dbReference type="EMBL" id="CP159218">
    <property type="protein sequence ID" value="XCG62441.1"/>
    <property type="molecule type" value="Genomic_DNA"/>
</dbReference>
<dbReference type="PANTHER" id="PTHR34703">
    <property type="entry name" value="ANTIPORTER SUBUNIT MNHG2-RELATED"/>
    <property type="match status" value="1"/>
</dbReference>
<accession>A0AAU8DL02</accession>
<name>A0AAU8DL02_9ACTN</name>
<protein>
    <submittedName>
        <fullName evidence="2">Monovalent cation/H(+) antiporter subunit G</fullName>
    </submittedName>
</protein>
<gene>
    <name evidence="2" type="primary">mnhG</name>
    <name evidence="2" type="ORF">ABLG96_14425</name>
</gene>
<evidence type="ECO:0000256" key="1">
    <source>
        <dbReference type="ARBA" id="ARBA00008404"/>
    </source>
</evidence>
<dbReference type="Pfam" id="PF03334">
    <property type="entry name" value="PhaG_MnhG_YufB"/>
    <property type="match status" value="1"/>
</dbReference>
<dbReference type="GO" id="GO:0015385">
    <property type="term" value="F:sodium:proton antiporter activity"/>
    <property type="evidence" value="ECO:0007669"/>
    <property type="project" value="TreeGrafter"/>
</dbReference>
<evidence type="ECO:0000313" key="2">
    <source>
        <dbReference type="EMBL" id="XCG62441.1"/>
    </source>
</evidence>
<dbReference type="PANTHER" id="PTHR34703:SF1">
    <property type="entry name" value="ANTIPORTER SUBUNIT MNHG2-RELATED"/>
    <property type="match status" value="1"/>
</dbReference>
<dbReference type="InterPro" id="IPR005133">
    <property type="entry name" value="PhaG_MnhG_YufB"/>
</dbReference>
<reference evidence="2" key="1">
    <citation type="submission" date="2024-05" db="EMBL/GenBank/DDBJ databases">
        <authorList>
            <person name="Cai S.Y."/>
            <person name="Jin L.M."/>
            <person name="Li H.R."/>
        </authorList>
    </citation>
    <scope>NUCLEOTIDE SEQUENCE</scope>
    <source>
        <strain evidence="2">A5-74</strain>
    </source>
</reference>
<dbReference type="NCBIfam" id="TIGR01300">
    <property type="entry name" value="CPA3_mnhG_phaG"/>
    <property type="match status" value="1"/>
</dbReference>
<dbReference type="NCBIfam" id="NF009314">
    <property type="entry name" value="PRK12674.1-2"/>
    <property type="match status" value="1"/>
</dbReference>
<sequence length="113" mass="12108">MMTVDLLSAIALIAGALLSALAGIAVLRFPDTESRVHAATKPQVLGIMLLMLGVGLRLGTWAVIGQLVLIVVLQLFTAPVSAHLVVREAYRDTVRHTGEPDRTTEPVEDDPRS</sequence>
<comment type="similarity">
    <text evidence="1">Belongs to the CPA3 antiporters (TC 2.A.63) subunit G family.</text>
</comment>
<dbReference type="AlphaFoldDB" id="A0AAU8DL02"/>
<proteinExistence type="inferred from homology"/>
<organism evidence="2">
    <name type="scientific">Nakamurella sp. A5-74</name>
    <dbReference type="NCBI Taxonomy" id="3158264"/>
    <lineage>
        <taxon>Bacteria</taxon>
        <taxon>Bacillati</taxon>
        <taxon>Actinomycetota</taxon>
        <taxon>Actinomycetes</taxon>
        <taxon>Nakamurellales</taxon>
        <taxon>Nakamurellaceae</taxon>
        <taxon>Nakamurella</taxon>
    </lineage>
</organism>